<evidence type="ECO:0000313" key="2">
    <source>
        <dbReference type="EMBL" id="CAF1466937.1"/>
    </source>
</evidence>
<sequence length="356" mass="41306">MVVTLFEQLCNDLFWDIFDYLELVDIYVSFYGLNCRINSKIHSIPSLHLDHRAFVSSKFANHLATIVDRVVSLNVIGATDSLSLTRFYVLQSLTISDMQHKDLIIIMLDIYESNTLKSLTVSLNYSEPDDIEDIYSMIICNRLPKTLKTSQIINNIKAIELITFGKVSTVCQSIEHLYLKSCFTNCSSTTTLFRLFSYMPNLKYAEILPFLNCNMSSRDKINPQSLLMTSIKAFHSTCVVFSIDYIDLLLSIMPSLIVLRLICYSNDKNIIDAWQWEQIILRRIPLLKKLILDINTQCHTTSDDLRKDEGFRTDFWLNRNWFVSLQVARHMLRLFVWTSNQDCDRSGRDETNFCSS</sequence>
<evidence type="ECO:0000313" key="4">
    <source>
        <dbReference type="EMBL" id="CAF4335785.1"/>
    </source>
</evidence>
<dbReference type="Proteomes" id="UP000663829">
    <property type="component" value="Unassembled WGS sequence"/>
</dbReference>
<proteinExistence type="predicted"/>
<dbReference type="Proteomes" id="UP000681722">
    <property type="component" value="Unassembled WGS sequence"/>
</dbReference>
<dbReference type="EMBL" id="CAJOBA010004211">
    <property type="protein sequence ID" value="CAF3706413.1"/>
    <property type="molecule type" value="Genomic_DNA"/>
</dbReference>
<dbReference type="Proteomes" id="UP000682733">
    <property type="component" value="Unassembled WGS sequence"/>
</dbReference>
<evidence type="ECO:0000313" key="1">
    <source>
        <dbReference type="EMBL" id="CAF0929628.1"/>
    </source>
</evidence>
<dbReference type="EMBL" id="CAJOBC010085796">
    <property type="protein sequence ID" value="CAF4335785.1"/>
    <property type="molecule type" value="Genomic_DNA"/>
</dbReference>
<evidence type="ECO:0000313" key="3">
    <source>
        <dbReference type="EMBL" id="CAF3706413.1"/>
    </source>
</evidence>
<reference evidence="2" key="1">
    <citation type="submission" date="2021-02" db="EMBL/GenBank/DDBJ databases">
        <authorList>
            <person name="Nowell W R."/>
        </authorList>
    </citation>
    <scope>NUCLEOTIDE SEQUENCE</scope>
</reference>
<keyword evidence="5" id="KW-1185">Reference proteome</keyword>
<organism evidence="2 5">
    <name type="scientific">Didymodactylos carnosus</name>
    <dbReference type="NCBI Taxonomy" id="1234261"/>
    <lineage>
        <taxon>Eukaryota</taxon>
        <taxon>Metazoa</taxon>
        <taxon>Spiralia</taxon>
        <taxon>Gnathifera</taxon>
        <taxon>Rotifera</taxon>
        <taxon>Eurotatoria</taxon>
        <taxon>Bdelloidea</taxon>
        <taxon>Philodinida</taxon>
        <taxon>Philodinidae</taxon>
        <taxon>Didymodactylos</taxon>
    </lineage>
</organism>
<gene>
    <name evidence="2" type="ORF">GPM918_LOCUS35310</name>
    <name evidence="1" type="ORF">OVA965_LOCUS11076</name>
    <name evidence="4" type="ORF">SRO942_LOCUS36027</name>
    <name evidence="3" type="ORF">TMI583_LOCUS11072</name>
</gene>
<dbReference type="AlphaFoldDB" id="A0A815QV52"/>
<protein>
    <submittedName>
        <fullName evidence="2">Uncharacterized protein</fullName>
    </submittedName>
</protein>
<accession>A0A815QV52</accession>
<dbReference type="EMBL" id="CAJNOQ010020334">
    <property type="protein sequence ID" value="CAF1466937.1"/>
    <property type="molecule type" value="Genomic_DNA"/>
</dbReference>
<evidence type="ECO:0000313" key="5">
    <source>
        <dbReference type="Proteomes" id="UP000663829"/>
    </source>
</evidence>
<dbReference type="EMBL" id="CAJNOK010004209">
    <property type="protein sequence ID" value="CAF0929628.1"/>
    <property type="molecule type" value="Genomic_DNA"/>
</dbReference>
<comment type="caution">
    <text evidence="2">The sequence shown here is derived from an EMBL/GenBank/DDBJ whole genome shotgun (WGS) entry which is preliminary data.</text>
</comment>
<dbReference type="Proteomes" id="UP000677228">
    <property type="component" value="Unassembled WGS sequence"/>
</dbReference>
<name>A0A815QV52_9BILA</name>